<protein>
    <submittedName>
        <fullName evidence="1">CpsD/CapB family tyrosine-protein kinase</fullName>
    </submittedName>
</protein>
<organism evidence="1 2">
    <name type="scientific">Alkalicaulis satelles</name>
    <dbReference type="NCBI Taxonomy" id="2609175"/>
    <lineage>
        <taxon>Bacteria</taxon>
        <taxon>Pseudomonadati</taxon>
        <taxon>Pseudomonadota</taxon>
        <taxon>Alphaproteobacteria</taxon>
        <taxon>Maricaulales</taxon>
        <taxon>Maricaulaceae</taxon>
        <taxon>Alkalicaulis</taxon>
    </lineage>
</organism>
<keyword evidence="1" id="KW-0418">Kinase</keyword>
<proteinExistence type="predicted"/>
<evidence type="ECO:0000313" key="1">
    <source>
        <dbReference type="EMBL" id="KAA5804700.1"/>
    </source>
</evidence>
<name>A0A5M6ZK30_9PROT</name>
<dbReference type="GO" id="GO:0005886">
    <property type="term" value="C:plasma membrane"/>
    <property type="evidence" value="ECO:0007669"/>
    <property type="project" value="TreeGrafter"/>
</dbReference>
<dbReference type="InterPro" id="IPR027417">
    <property type="entry name" value="P-loop_NTPase"/>
</dbReference>
<comment type="caution">
    <text evidence="1">The sequence shown here is derived from an EMBL/GenBank/DDBJ whole genome shotgun (WGS) entry which is preliminary data.</text>
</comment>
<sequence length="204" mass="21611">MSLETELDGLARTLVPRGARGIAVMVAPVTPGAGASFVACGLARRSARLNENAVWLYDLDFAKNPLSSGLAFSEDAYDGALNGSQFWRCEPAGAGRLALRRPEGARVWLSRFERAPGAVQRVVFQPSSAYWEQARRACALAILDAPSGSPAITALARDMDGVILVGDARATRRSQADAMAARIEAAGGRVLGVIVNRIQMRAAS</sequence>
<dbReference type="PANTHER" id="PTHR32309">
    <property type="entry name" value="TYROSINE-PROTEIN KINASE"/>
    <property type="match status" value="1"/>
</dbReference>
<evidence type="ECO:0000313" key="2">
    <source>
        <dbReference type="Proteomes" id="UP000325122"/>
    </source>
</evidence>
<reference evidence="1 2" key="1">
    <citation type="submission" date="2019-09" db="EMBL/GenBank/DDBJ databases">
        <authorList>
            <person name="Kevbrin V."/>
            <person name="Grouzdev D.S."/>
        </authorList>
    </citation>
    <scope>NUCLEOTIDE SEQUENCE [LARGE SCALE GENOMIC DNA]</scope>
    <source>
        <strain evidence="1 2">G-192</strain>
    </source>
</reference>
<gene>
    <name evidence="1" type="ORF">F1654_01475</name>
</gene>
<dbReference type="Proteomes" id="UP000325122">
    <property type="component" value="Unassembled WGS sequence"/>
</dbReference>
<dbReference type="SUPFAM" id="SSF52540">
    <property type="entry name" value="P-loop containing nucleoside triphosphate hydrolases"/>
    <property type="match status" value="1"/>
</dbReference>
<dbReference type="AlphaFoldDB" id="A0A5M6ZK30"/>
<dbReference type="GO" id="GO:0004713">
    <property type="term" value="F:protein tyrosine kinase activity"/>
    <property type="evidence" value="ECO:0007669"/>
    <property type="project" value="TreeGrafter"/>
</dbReference>
<dbReference type="RefSeq" id="WP_150021731.1">
    <property type="nucleotide sequence ID" value="NZ_VWOJ01000001.1"/>
</dbReference>
<dbReference type="PANTHER" id="PTHR32309:SF13">
    <property type="entry name" value="FERRIC ENTEROBACTIN TRANSPORT PROTEIN FEPE"/>
    <property type="match status" value="1"/>
</dbReference>
<dbReference type="EMBL" id="VWOJ01000001">
    <property type="protein sequence ID" value="KAA5804700.1"/>
    <property type="molecule type" value="Genomic_DNA"/>
</dbReference>
<accession>A0A5M6ZK30</accession>
<keyword evidence="2" id="KW-1185">Reference proteome</keyword>
<keyword evidence="1" id="KW-0808">Transferase</keyword>
<dbReference type="InterPro" id="IPR050445">
    <property type="entry name" value="Bact_polysacc_biosynth/exp"/>
</dbReference>
<dbReference type="Gene3D" id="3.40.50.300">
    <property type="entry name" value="P-loop containing nucleotide triphosphate hydrolases"/>
    <property type="match status" value="1"/>
</dbReference>